<dbReference type="InterPro" id="IPR012451">
    <property type="entry name" value="DUF1656"/>
</dbReference>
<feature type="transmembrane region" description="Helical" evidence="5">
    <location>
        <begin position="6"/>
        <end position="30"/>
    </location>
</feature>
<evidence type="ECO:0000256" key="4">
    <source>
        <dbReference type="ARBA" id="ARBA00023136"/>
    </source>
</evidence>
<reference evidence="6 7" key="1">
    <citation type="submission" date="2013-03" db="EMBL/GenBank/DDBJ databases">
        <title>Salinisphaera hydrothermalis C41B8 Genome Sequencing.</title>
        <authorList>
            <person name="Li C."/>
            <person name="Lai Q."/>
            <person name="Shao Z."/>
        </authorList>
    </citation>
    <scope>NUCLEOTIDE SEQUENCE [LARGE SCALE GENOMIC DNA]</scope>
    <source>
        <strain evidence="6 7">C41B8</strain>
    </source>
</reference>
<keyword evidence="3 5" id="KW-1133">Transmembrane helix</keyword>
<evidence type="ECO:0000313" key="7">
    <source>
        <dbReference type="Proteomes" id="UP000028302"/>
    </source>
</evidence>
<keyword evidence="2 5" id="KW-0812">Transmembrane</keyword>
<name>A0A084ILA9_SALHC</name>
<dbReference type="Proteomes" id="UP000028302">
    <property type="component" value="Unassembled WGS sequence"/>
</dbReference>
<keyword evidence="4 5" id="KW-0472">Membrane</keyword>
<feature type="transmembrane region" description="Helical" evidence="5">
    <location>
        <begin position="42"/>
        <end position="65"/>
    </location>
</feature>
<evidence type="ECO:0008006" key="8">
    <source>
        <dbReference type="Google" id="ProtNLM"/>
    </source>
</evidence>
<dbReference type="STRING" id="1304275.C41B8_09841"/>
<comment type="caution">
    <text evidence="6">The sequence shown here is derived from an EMBL/GenBank/DDBJ whole genome shotgun (WGS) entry which is preliminary data.</text>
</comment>
<protein>
    <recommendedName>
        <fullName evidence="8">DUF1656 domain-containing protein</fullName>
    </recommendedName>
</protein>
<evidence type="ECO:0000256" key="3">
    <source>
        <dbReference type="ARBA" id="ARBA00022989"/>
    </source>
</evidence>
<keyword evidence="1" id="KW-1003">Cell membrane</keyword>
<keyword evidence="7" id="KW-1185">Reference proteome</keyword>
<dbReference type="AlphaFoldDB" id="A0A084ILA9"/>
<evidence type="ECO:0000256" key="2">
    <source>
        <dbReference type="ARBA" id="ARBA00022692"/>
    </source>
</evidence>
<gene>
    <name evidence="6" type="ORF">C41B8_09841</name>
</gene>
<sequence>MLPETITIGGIYLPVFLGFLAATGVVYFMLRWVAQRLHLYRLFWHPALAGAAVFVILLSCLLIWFGP</sequence>
<evidence type="ECO:0000256" key="1">
    <source>
        <dbReference type="ARBA" id="ARBA00022475"/>
    </source>
</evidence>
<organism evidence="6 7">
    <name type="scientific">Salinisphaera hydrothermalis (strain C41B8)</name>
    <dbReference type="NCBI Taxonomy" id="1304275"/>
    <lineage>
        <taxon>Bacteria</taxon>
        <taxon>Pseudomonadati</taxon>
        <taxon>Pseudomonadota</taxon>
        <taxon>Gammaproteobacteria</taxon>
        <taxon>Salinisphaerales</taxon>
        <taxon>Salinisphaeraceae</taxon>
        <taxon>Salinisphaera</taxon>
    </lineage>
</organism>
<dbReference type="RefSeq" id="WP_037337267.1">
    <property type="nucleotide sequence ID" value="NZ_APNK01000012.1"/>
</dbReference>
<proteinExistence type="predicted"/>
<dbReference type="Pfam" id="PF07869">
    <property type="entry name" value="DUF1656"/>
    <property type="match status" value="1"/>
</dbReference>
<evidence type="ECO:0000313" key="6">
    <source>
        <dbReference type="EMBL" id="KEZ77493.1"/>
    </source>
</evidence>
<accession>A0A084ILA9</accession>
<dbReference type="eggNOG" id="ENOG5033A7D">
    <property type="taxonomic scope" value="Bacteria"/>
</dbReference>
<evidence type="ECO:0000256" key="5">
    <source>
        <dbReference type="SAM" id="Phobius"/>
    </source>
</evidence>
<dbReference type="EMBL" id="APNK01000012">
    <property type="protein sequence ID" value="KEZ77493.1"/>
    <property type="molecule type" value="Genomic_DNA"/>
</dbReference>